<protein>
    <submittedName>
        <fullName evidence="1">Uncharacterized protein</fullName>
    </submittedName>
</protein>
<dbReference type="EMBL" id="LZKQ01000033">
    <property type="protein sequence ID" value="OBI90763.1"/>
    <property type="molecule type" value="Genomic_DNA"/>
</dbReference>
<proteinExistence type="predicted"/>
<comment type="caution">
    <text evidence="1">The sequence shown here is derived from an EMBL/GenBank/DDBJ whole genome shotgun (WGS) entry which is preliminary data.</text>
</comment>
<dbReference type="RefSeq" id="WP_065119200.1">
    <property type="nucleotide sequence ID" value="NZ_LZKQ01000033.1"/>
</dbReference>
<name>A0A1A3CVB5_MYCAS</name>
<dbReference type="OrthoDB" id="4747865at2"/>
<gene>
    <name evidence="1" type="ORF">A9X01_11250</name>
</gene>
<dbReference type="Proteomes" id="UP000093795">
    <property type="component" value="Unassembled WGS sequence"/>
</dbReference>
<evidence type="ECO:0000313" key="2">
    <source>
        <dbReference type="Proteomes" id="UP000093795"/>
    </source>
</evidence>
<evidence type="ECO:0000313" key="1">
    <source>
        <dbReference type="EMBL" id="OBI90763.1"/>
    </source>
</evidence>
<organism evidence="1 2">
    <name type="scientific">Mycobacterium asiaticum</name>
    <dbReference type="NCBI Taxonomy" id="1790"/>
    <lineage>
        <taxon>Bacteria</taxon>
        <taxon>Bacillati</taxon>
        <taxon>Actinomycetota</taxon>
        <taxon>Actinomycetes</taxon>
        <taxon>Mycobacteriales</taxon>
        <taxon>Mycobacteriaceae</taxon>
        <taxon>Mycobacterium</taxon>
    </lineage>
</organism>
<reference evidence="1 2" key="1">
    <citation type="submission" date="2016-06" db="EMBL/GenBank/DDBJ databases">
        <authorList>
            <person name="Kjaerup R.B."/>
            <person name="Dalgaard T.S."/>
            <person name="Juul-Madsen H.R."/>
        </authorList>
    </citation>
    <scope>NUCLEOTIDE SEQUENCE [LARGE SCALE GENOMIC DNA]</scope>
    <source>
        <strain evidence="1 2">1081914.2</strain>
    </source>
</reference>
<accession>A0A1A3CVB5</accession>
<dbReference type="AlphaFoldDB" id="A0A1A3CVB5"/>
<sequence length="84" mass="9388">MSTKYYLQKVPAESVQPGYSLAIRTNSKFRLFQVESTEISQRAGQPAMIRLTSVAEKTDRPWMLEYEAGTPVVRLFGVCEAAAS</sequence>